<dbReference type="EMBL" id="VXIV02003179">
    <property type="protein sequence ID" value="KAF6020384.1"/>
    <property type="molecule type" value="Genomic_DNA"/>
</dbReference>
<dbReference type="InterPro" id="IPR036259">
    <property type="entry name" value="MFS_trans_sf"/>
</dbReference>
<dbReference type="AlphaFoldDB" id="A0A7J7J3V3"/>
<keyword evidence="1" id="KW-0812">Transmembrane</keyword>
<evidence type="ECO:0008006" key="4">
    <source>
        <dbReference type="Google" id="ProtNLM"/>
    </source>
</evidence>
<evidence type="ECO:0000256" key="1">
    <source>
        <dbReference type="SAM" id="Phobius"/>
    </source>
</evidence>
<feature type="transmembrane region" description="Helical" evidence="1">
    <location>
        <begin position="36"/>
        <end position="62"/>
    </location>
</feature>
<dbReference type="Proteomes" id="UP000593567">
    <property type="component" value="Unassembled WGS sequence"/>
</dbReference>
<sequence>MCIFHKQGFIYSQILIAWVAAVPLYMLSGPSPLLEVLFNVTGTLNGAIALGALIGPVFGGAITQVSDFTWTLTSLAGLSLLVVVVMSVYLLSMKLLKLPLKPTDSVEVNVENGEKEKLLAESSNEE</sequence>
<reference evidence="2" key="1">
    <citation type="submission" date="2020-06" db="EMBL/GenBank/DDBJ databases">
        <title>Draft genome of Bugula neritina, a colonial animal packing powerful symbionts and potential medicines.</title>
        <authorList>
            <person name="Rayko M."/>
        </authorList>
    </citation>
    <scope>NUCLEOTIDE SEQUENCE [LARGE SCALE GENOMIC DNA]</scope>
    <source>
        <strain evidence="2">Kwan_BN1</strain>
    </source>
</reference>
<feature type="transmembrane region" description="Helical" evidence="1">
    <location>
        <begin position="6"/>
        <end position="27"/>
    </location>
</feature>
<comment type="caution">
    <text evidence="2">The sequence shown here is derived from an EMBL/GenBank/DDBJ whole genome shotgun (WGS) entry which is preliminary data.</text>
</comment>
<gene>
    <name evidence="2" type="ORF">EB796_021356</name>
</gene>
<evidence type="ECO:0000313" key="2">
    <source>
        <dbReference type="EMBL" id="KAF6020384.1"/>
    </source>
</evidence>
<keyword evidence="3" id="KW-1185">Reference proteome</keyword>
<accession>A0A7J7J3V3</accession>
<organism evidence="2 3">
    <name type="scientific">Bugula neritina</name>
    <name type="common">Brown bryozoan</name>
    <name type="synonym">Sertularia neritina</name>
    <dbReference type="NCBI Taxonomy" id="10212"/>
    <lineage>
        <taxon>Eukaryota</taxon>
        <taxon>Metazoa</taxon>
        <taxon>Spiralia</taxon>
        <taxon>Lophotrochozoa</taxon>
        <taxon>Bryozoa</taxon>
        <taxon>Gymnolaemata</taxon>
        <taxon>Cheilostomatida</taxon>
        <taxon>Flustrina</taxon>
        <taxon>Buguloidea</taxon>
        <taxon>Bugulidae</taxon>
        <taxon>Bugula</taxon>
    </lineage>
</organism>
<protein>
    <recommendedName>
        <fullName evidence="4">SLC18B1</fullName>
    </recommendedName>
</protein>
<feature type="transmembrane region" description="Helical" evidence="1">
    <location>
        <begin position="68"/>
        <end position="91"/>
    </location>
</feature>
<dbReference type="SUPFAM" id="SSF103473">
    <property type="entry name" value="MFS general substrate transporter"/>
    <property type="match status" value="1"/>
</dbReference>
<name>A0A7J7J3V3_BUGNE</name>
<keyword evidence="1" id="KW-1133">Transmembrane helix</keyword>
<evidence type="ECO:0000313" key="3">
    <source>
        <dbReference type="Proteomes" id="UP000593567"/>
    </source>
</evidence>
<proteinExistence type="predicted"/>
<keyword evidence="1" id="KW-0472">Membrane</keyword>